<dbReference type="InterPro" id="IPR012338">
    <property type="entry name" value="Beta-lactam/transpept-like"/>
</dbReference>
<dbReference type="PANTHER" id="PTHR46825">
    <property type="entry name" value="D-ALANYL-D-ALANINE-CARBOXYPEPTIDASE/ENDOPEPTIDASE AMPH"/>
    <property type="match status" value="1"/>
</dbReference>
<keyword evidence="2" id="KW-0732">Signal</keyword>
<protein>
    <recommendedName>
        <fullName evidence="3">Beta-lactamase-related domain-containing protein</fullName>
    </recommendedName>
</protein>
<evidence type="ECO:0000313" key="5">
    <source>
        <dbReference type="Proteomes" id="UP000185596"/>
    </source>
</evidence>
<evidence type="ECO:0000259" key="3">
    <source>
        <dbReference type="Pfam" id="PF00144"/>
    </source>
</evidence>
<dbReference type="EMBL" id="MSIE01000007">
    <property type="protein sequence ID" value="OLF18493.1"/>
    <property type="molecule type" value="Genomic_DNA"/>
</dbReference>
<keyword evidence="1" id="KW-1133">Transmembrane helix</keyword>
<dbReference type="InterPro" id="IPR050491">
    <property type="entry name" value="AmpC-like"/>
</dbReference>
<proteinExistence type="predicted"/>
<dbReference type="Pfam" id="PF00144">
    <property type="entry name" value="Beta-lactamase"/>
    <property type="match status" value="1"/>
</dbReference>
<accession>A0A1Q8CVW0</accession>
<gene>
    <name evidence="4" type="ORF">BU204_05925</name>
</gene>
<feature type="chain" id="PRO_5010214256" description="Beta-lactamase-related domain-containing protein" evidence="2">
    <location>
        <begin position="25"/>
        <end position="496"/>
    </location>
</feature>
<reference evidence="4 5" key="1">
    <citation type="submission" date="2016-12" db="EMBL/GenBank/DDBJ databases">
        <title>The draft genome sequence of Actinophytocola sp. 11-183.</title>
        <authorList>
            <person name="Wang W."/>
            <person name="Yuan L."/>
        </authorList>
    </citation>
    <scope>NUCLEOTIDE SEQUENCE [LARGE SCALE GENOMIC DNA]</scope>
    <source>
        <strain evidence="4 5">11-183</strain>
    </source>
</reference>
<dbReference type="RefSeq" id="WP_075124520.1">
    <property type="nucleotide sequence ID" value="NZ_MSIE01000007.1"/>
</dbReference>
<feature type="domain" description="Beta-lactamase-related" evidence="3">
    <location>
        <begin position="33"/>
        <end position="354"/>
    </location>
</feature>
<keyword evidence="5" id="KW-1185">Reference proteome</keyword>
<dbReference type="Gene3D" id="3.40.710.10">
    <property type="entry name" value="DD-peptidase/beta-lactamase superfamily"/>
    <property type="match status" value="1"/>
</dbReference>
<keyword evidence="1" id="KW-0812">Transmembrane</keyword>
<dbReference type="Proteomes" id="UP000185596">
    <property type="component" value="Unassembled WGS sequence"/>
</dbReference>
<dbReference type="AlphaFoldDB" id="A0A1Q8CVW0"/>
<dbReference type="STRING" id="1912961.BU204_05925"/>
<organism evidence="4 5">
    <name type="scientific">Actinophytocola xanthii</name>
    <dbReference type="NCBI Taxonomy" id="1912961"/>
    <lineage>
        <taxon>Bacteria</taxon>
        <taxon>Bacillati</taxon>
        <taxon>Actinomycetota</taxon>
        <taxon>Actinomycetes</taxon>
        <taxon>Pseudonocardiales</taxon>
        <taxon>Pseudonocardiaceae</taxon>
    </lineage>
</organism>
<dbReference type="SUPFAM" id="SSF56601">
    <property type="entry name" value="beta-lactamase/transpeptidase-like"/>
    <property type="match status" value="1"/>
</dbReference>
<feature type="signal peptide" evidence="2">
    <location>
        <begin position="1"/>
        <end position="24"/>
    </location>
</feature>
<evidence type="ECO:0000256" key="1">
    <source>
        <dbReference type="SAM" id="Phobius"/>
    </source>
</evidence>
<sequence length="496" mass="52899">MFTRYLGVALVLGALLLAGVPAQASTTRTDVEAFLVERMRDIESPGLSYALVQRDRVVRSGAWGTDGFGRPMTPHTPVGFGSVSKPVTATGVLRLVDAGVVGLDDPVVRHLPWFRLADQRAADRITVRHLLEQTSGISARDGYDRSDVDDNAPGATRRWVESLAEVTPTAAPGERHQYSPANAVVLAALVEETTGLSLPTYLRREVFTPLDMADTIADARDAERMPPGHEFYFGTVRDAERTFDTSGLAYGYLGGSVTDLAHLAVPLLTDGRYGGGRFLSERLVDALRRGGPPAAGGHYPLGWRTGTLRQTDTPIVWHAGGAPGYHSILITAPTAGWAIAVQQNVYSPLHDAALNSAAFGALAITLGGAPDPLPEDPTETAALVGLVALTLALAAGLAWQLRRLVRRQPAPARRARARTALSTAAWCGLGIVSALAVWLWLPGSFDLRLRHILRFMPDIGQLAVTVLVIGPALTAARLAVLLAETRRQGAARRAGV</sequence>
<feature type="transmembrane region" description="Helical" evidence="1">
    <location>
        <begin position="380"/>
        <end position="399"/>
    </location>
</feature>
<evidence type="ECO:0000313" key="4">
    <source>
        <dbReference type="EMBL" id="OLF18493.1"/>
    </source>
</evidence>
<feature type="transmembrane region" description="Helical" evidence="1">
    <location>
        <begin position="420"/>
        <end position="441"/>
    </location>
</feature>
<name>A0A1Q8CVW0_9PSEU</name>
<dbReference type="InterPro" id="IPR001466">
    <property type="entry name" value="Beta-lactam-related"/>
</dbReference>
<keyword evidence="1" id="KW-0472">Membrane</keyword>
<feature type="transmembrane region" description="Helical" evidence="1">
    <location>
        <begin position="461"/>
        <end position="483"/>
    </location>
</feature>
<dbReference type="OrthoDB" id="4281716at2"/>
<comment type="caution">
    <text evidence="4">The sequence shown here is derived from an EMBL/GenBank/DDBJ whole genome shotgun (WGS) entry which is preliminary data.</text>
</comment>
<evidence type="ECO:0000256" key="2">
    <source>
        <dbReference type="SAM" id="SignalP"/>
    </source>
</evidence>
<dbReference type="PANTHER" id="PTHR46825:SF9">
    <property type="entry name" value="BETA-LACTAMASE-RELATED DOMAIN-CONTAINING PROTEIN"/>
    <property type="match status" value="1"/>
</dbReference>